<evidence type="ECO:0000256" key="19">
    <source>
        <dbReference type="SAM" id="Phobius"/>
    </source>
</evidence>
<gene>
    <name evidence="20" type="ORF">A2961_05180</name>
</gene>
<evidence type="ECO:0000313" key="20">
    <source>
        <dbReference type="EMBL" id="OGM62137.1"/>
    </source>
</evidence>
<comment type="cofactor">
    <cofactor evidence="18">
        <name>Mg(2+)</name>
        <dbReference type="ChEBI" id="CHEBI:18420"/>
    </cofactor>
    <text evidence="18">Mn(2+), Zn(2+), Cd(2+) and Co(2+) support activity to lesser extents.</text>
</comment>
<keyword evidence="10 19" id="KW-1133">Transmembrane helix</keyword>
<dbReference type="GO" id="GO:0016301">
    <property type="term" value="F:kinase activity"/>
    <property type="evidence" value="ECO:0007669"/>
    <property type="project" value="UniProtKB-KW"/>
</dbReference>
<keyword evidence="14" id="KW-1208">Phospholipid metabolism</keyword>
<keyword evidence="12 19" id="KW-0472">Membrane</keyword>
<keyword evidence="7 17" id="KW-0547">Nucleotide-binding</keyword>
<evidence type="ECO:0000256" key="18">
    <source>
        <dbReference type="PIRSR" id="PIRSR600829-4"/>
    </source>
</evidence>
<keyword evidence="4" id="KW-0444">Lipid biosynthesis</keyword>
<dbReference type="InterPro" id="IPR033717">
    <property type="entry name" value="UDPK"/>
</dbReference>
<dbReference type="AlphaFoldDB" id="A0A1F8BDJ1"/>
<dbReference type="PANTHER" id="PTHR34299">
    <property type="entry name" value="DIACYLGLYCEROL KINASE"/>
    <property type="match status" value="1"/>
</dbReference>
<keyword evidence="3" id="KW-1003">Cell membrane</keyword>
<evidence type="ECO:0000256" key="1">
    <source>
        <dbReference type="ARBA" id="ARBA00004651"/>
    </source>
</evidence>
<sequence>MSRKYSVIGSFEFAINGIKDAFKNEPNFKIHSMAAIVALFLAFALSFSAIETVILILTILFVLILELINTTLEKITDLVSPEIQPKAKVAKDVSAAAVFLGSVGAFIIGLILYLPKIILLFS</sequence>
<evidence type="ECO:0000256" key="13">
    <source>
        <dbReference type="ARBA" id="ARBA00023209"/>
    </source>
</evidence>
<proteinExistence type="inferred from homology"/>
<dbReference type="CDD" id="cd14265">
    <property type="entry name" value="UDPK_IM_like"/>
    <property type="match status" value="1"/>
</dbReference>
<dbReference type="GO" id="GO:0008654">
    <property type="term" value="P:phospholipid biosynthetic process"/>
    <property type="evidence" value="ECO:0007669"/>
    <property type="project" value="UniProtKB-KW"/>
</dbReference>
<evidence type="ECO:0000256" key="10">
    <source>
        <dbReference type="ARBA" id="ARBA00022989"/>
    </source>
</evidence>
<evidence type="ECO:0000256" key="3">
    <source>
        <dbReference type="ARBA" id="ARBA00022475"/>
    </source>
</evidence>
<dbReference type="STRING" id="1802519.A2961_05180"/>
<organism evidence="20 21">
    <name type="scientific">Candidatus Woesebacteria bacterium RIFCSPLOWO2_01_FULL_39_21</name>
    <dbReference type="NCBI Taxonomy" id="1802519"/>
    <lineage>
        <taxon>Bacteria</taxon>
        <taxon>Candidatus Woeseibacteriota</taxon>
    </lineage>
</organism>
<keyword evidence="18" id="KW-0460">Magnesium</keyword>
<evidence type="ECO:0008006" key="22">
    <source>
        <dbReference type="Google" id="ProtNLM"/>
    </source>
</evidence>
<keyword evidence="8" id="KW-0418">Kinase</keyword>
<dbReference type="Pfam" id="PF01219">
    <property type="entry name" value="DAGK_prokar"/>
    <property type="match status" value="1"/>
</dbReference>
<feature type="binding site" evidence="17">
    <location>
        <position position="25"/>
    </location>
    <ligand>
        <name>ATP</name>
        <dbReference type="ChEBI" id="CHEBI:30616"/>
    </ligand>
</feature>
<feature type="binding site" evidence="16">
    <location>
        <position position="66"/>
    </location>
    <ligand>
        <name>substrate</name>
    </ligand>
</feature>
<name>A0A1F8BDJ1_9BACT</name>
<evidence type="ECO:0000256" key="17">
    <source>
        <dbReference type="PIRSR" id="PIRSR600829-3"/>
    </source>
</evidence>
<accession>A0A1F8BDJ1</accession>
<feature type="active site" description="Proton acceptor" evidence="15">
    <location>
        <position position="66"/>
    </location>
</feature>
<dbReference type="InterPro" id="IPR036945">
    <property type="entry name" value="DAGK_sf"/>
</dbReference>
<protein>
    <recommendedName>
        <fullName evidence="22">Diacylglycerol kinase</fullName>
    </recommendedName>
</protein>
<evidence type="ECO:0000256" key="9">
    <source>
        <dbReference type="ARBA" id="ARBA00022840"/>
    </source>
</evidence>
<keyword evidence="11" id="KW-0443">Lipid metabolism</keyword>
<comment type="caution">
    <text evidence="20">The sequence shown here is derived from an EMBL/GenBank/DDBJ whole genome shotgun (WGS) entry which is preliminary data.</text>
</comment>
<evidence type="ECO:0000256" key="12">
    <source>
        <dbReference type="ARBA" id="ARBA00023136"/>
    </source>
</evidence>
<feature type="binding site" evidence="18">
    <location>
        <position position="73"/>
    </location>
    <ligand>
        <name>a divalent metal cation</name>
        <dbReference type="ChEBI" id="CHEBI:60240"/>
    </ligand>
</feature>
<keyword evidence="5" id="KW-0808">Transferase</keyword>
<keyword evidence="13" id="KW-0594">Phospholipid biosynthesis</keyword>
<evidence type="ECO:0000256" key="8">
    <source>
        <dbReference type="ARBA" id="ARBA00022777"/>
    </source>
</evidence>
<evidence type="ECO:0000256" key="14">
    <source>
        <dbReference type="ARBA" id="ARBA00023264"/>
    </source>
</evidence>
<comment type="subcellular location">
    <subcellularLocation>
        <location evidence="1">Cell membrane</location>
        <topology evidence="1">Multi-pass membrane protein</topology>
    </subcellularLocation>
</comment>
<dbReference type="PANTHER" id="PTHR34299:SF1">
    <property type="entry name" value="DIACYLGLYCEROL KINASE"/>
    <property type="match status" value="1"/>
</dbReference>
<evidence type="ECO:0000256" key="4">
    <source>
        <dbReference type="ARBA" id="ARBA00022516"/>
    </source>
</evidence>
<keyword evidence="18" id="KW-0479">Metal-binding</keyword>
<dbReference type="InterPro" id="IPR000829">
    <property type="entry name" value="DAGK"/>
</dbReference>
<keyword evidence="9 17" id="KW-0067">ATP-binding</keyword>
<feature type="transmembrane region" description="Helical" evidence="19">
    <location>
        <begin position="93"/>
        <end position="114"/>
    </location>
</feature>
<keyword evidence="6 19" id="KW-0812">Transmembrane</keyword>
<dbReference type="GO" id="GO:0005886">
    <property type="term" value="C:plasma membrane"/>
    <property type="evidence" value="ECO:0007669"/>
    <property type="project" value="UniProtKB-SubCell"/>
</dbReference>
<dbReference type="Proteomes" id="UP000177082">
    <property type="component" value="Unassembled WGS sequence"/>
</dbReference>
<dbReference type="GO" id="GO:0046872">
    <property type="term" value="F:metal ion binding"/>
    <property type="evidence" value="ECO:0007669"/>
    <property type="project" value="UniProtKB-KW"/>
</dbReference>
<feature type="binding site" evidence="17">
    <location>
        <begin position="91"/>
        <end position="92"/>
    </location>
    <ligand>
        <name>ATP</name>
        <dbReference type="ChEBI" id="CHEBI:30616"/>
    </ligand>
</feature>
<evidence type="ECO:0000313" key="21">
    <source>
        <dbReference type="Proteomes" id="UP000177082"/>
    </source>
</evidence>
<dbReference type="GO" id="GO:0005524">
    <property type="term" value="F:ATP binding"/>
    <property type="evidence" value="ECO:0007669"/>
    <property type="project" value="UniProtKB-KW"/>
</dbReference>
<evidence type="ECO:0000256" key="16">
    <source>
        <dbReference type="PIRSR" id="PIRSR600829-2"/>
    </source>
</evidence>
<comment type="similarity">
    <text evidence="2">Belongs to the bacterial diacylglycerol kinase family.</text>
</comment>
<reference evidence="20 21" key="1">
    <citation type="journal article" date="2016" name="Nat. Commun.">
        <title>Thousands of microbial genomes shed light on interconnected biogeochemical processes in an aquifer system.</title>
        <authorList>
            <person name="Anantharaman K."/>
            <person name="Brown C.T."/>
            <person name="Hug L.A."/>
            <person name="Sharon I."/>
            <person name="Castelle C.J."/>
            <person name="Probst A.J."/>
            <person name="Thomas B.C."/>
            <person name="Singh A."/>
            <person name="Wilkins M.J."/>
            <person name="Karaoz U."/>
            <person name="Brodie E.L."/>
            <person name="Williams K.H."/>
            <person name="Hubbard S.S."/>
            <person name="Banfield J.F."/>
        </authorList>
    </citation>
    <scope>NUCLEOTIDE SEQUENCE [LARGE SCALE GENOMIC DNA]</scope>
</reference>
<evidence type="ECO:0000256" key="15">
    <source>
        <dbReference type="PIRSR" id="PIRSR600829-1"/>
    </source>
</evidence>
<feature type="binding site" evidence="17">
    <location>
        <position position="73"/>
    </location>
    <ligand>
        <name>ATP</name>
        <dbReference type="ChEBI" id="CHEBI:30616"/>
    </ligand>
</feature>
<feature type="transmembrane region" description="Helical" evidence="19">
    <location>
        <begin position="53"/>
        <end position="72"/>
    </location>
</feature>
<evidence type="ECO:0000256" key="11">
    <source>
        <dbReference type="ARBA" id="ARBA00023098"/>
    </source>
</evidence>
<evidence type="ECO:0000256" key="5">
    <source>
        <dbReference type="ARBA" id="ARBA00022679"/>
    </source>
</evidence>
<dbReference type="Gene3D" id="1.10.287.3610">
    <property type="match status" value="1"/>
</dbReference>
<feature type="binding site" evidence="18">
    <location>
        <position position="25"/>
    </location>
    <ligand>
        <name>a divalent metal cation</name>
        <dbReference type="ChEBI" id="CHEBI:60240"/>
    </ligand>
</feature>
<evidence type="ECO:0000256" key="2">
    <source>
        <dbReference type="ARBA" id="ARBA00005967"/>
    </source>
</evidence>
<dbReference type="EMBL" id="MGHF01000029">
    <property type="protein sequence ID" value="OGM62137.1"/>
    <property type="molecule type" value="Genomic_DNA"/>
</dbReference>
<evidence type="ECO:0000256" key="7">
    <source>
        <dbReference type="ARBA" id="ARBA00022741"/>
    </source>
</evidence>
<evidence type="ECO:0000256" key="6">
    <source>
        <dbReference type="ARBA" id="ARBA00022692"/>
    </source>
</evidence>